<dbReference type="Proteomes" id="UP000430634">
    <property type="component" value="Unassembled WGS sequence"/>
</dbReference>
<feature type="signal peptide" evidence="2">
    <location>
        <begin position="1"/>
        <end position="21"/>
    </location>
</feature>
<feature type="region of interest" description="Disordered" evidence="1">
    <location>
        <begin position="147"/>
        <end position="166"/>
    </location>
</feature>
<keyword evidence="2" id="KW-0732">Signal</keyword>
<dbReference type="RefSeq" id="WP_155470598.1">
    <property type="nucleotide sequence ID" value="NZ_BMKG01000017.1"/>
</dbReference>
<sequence length="166" mass="17766">MTLPHRALATILLLGCSLAQAQWAWKDQNNRPVYSDQPPPPSVPANRIFKAPRGQMPDLRQELNTPPAPAPAAPAKPAMPALAERNADFEKRRAAAAEAAAKAAVDQQNAAARTANCATARANQRALDAGGRISRFDEQGQAAFLTDAQRAEEAKRNAASIAQHCR</sequence>
<evidence type="ECO:0000313" key="5">
    <source>
        <dbReference type="Proteomes" id="UP000430634"/>
    </source>
</evidence>
<reference evidence="3" key="4">
    <citation type="submission" date="2024-05" db="EMBL/GenBank/DDBJ databases">
        <authorList>
            <person name="Sun Q."/>
            <person name="Zhou Y."/>
        </authorList>
    </citation>
    <scope>NUCLEOTIDE SEQUENCE</scope>
    <source>
        <strain evidence="3">CGMCC 1.15931</strain>
    </source>
</reference>
<protein>
    <submittedName>
        <fullName evidence="4">DUF4124 domain-containing protein</fullName>
    </submittedName>
</protein>
<evidence type="ECO:0000313" key="6">
    <source>
        <dbReference type="Proteomes" id="UP000622638"/>
    </source>
</evidence>
<proteinExistence type="predicted"/>
<gene>
    <name evidence="3" type="ORF">GCM10011572_37960</name>
    <name evidence="4" type="ORF">GM672_11130</name>
</gene>
<reference evidence="4 5" key="3">
    <citation type="submission" date="2019-11" db="EMBL/GenBank/DDBJ databases">
        <title>Type strains purchased from KCTC, JCM and DSMZ.</title>
        <authorList>
            <person name="Lu H."/>
        </authorList>
    </citation>
    <scope>NUCLEOTIDE SEQUENCE [LARGE SCALE GENOMIC DNA]</scope>
    <source>
        <strain evidence="4 5">KCTC 52429</strain>
    </source>
</reference>
<reference evidence="6" key="2">
    <citation type="journal article" date="2019" name="Int. J. Syst. Evol. Microbiol.">
        <title>The Global Catalogue of Microorganisms (GCM) 10K type strain sequencing project: providing services to taxonomists for standard genome sequencing and annotation.</title>
        <authorList>
            <consortium name="The Broad Institute Genomics Platform"/>
            <consortium name="The Broad Institute Genome Sequencing Center for Infectious Disease"/>
            <person name="Wu L."/>
            <person name="Ma J."/>
        </authorList>
    </citation>
    <scope>NUCLEOTIDE SEQUENCE [LARGE SCALE GENOMIC DNA]</scope>
    <source>
        <strain evidence="6">CGMCC 1.15931</strain>
    </source>
</reference>
<feature type="region of interest" description="Disordered" evidence="1">
    <location>
        <begin position="56"/>
        <end position="80"/>
    </location>
</feature>
<dbReference type="Proteomes" id="UP000622638">
    <property type="component" value="Unassembled WGS sequence"/>
</dbReference>
<feature type="chain" id="PRO_5026178704" evidence="2">
    <location>
        <begin position="22"/>
        <end position="166"/>
    </location>
</feature>
<accession>A0A6I3SW37</accession>
<dbReference type="EMBL" id="BMKG01000017">
    <property type="protein sequence ID" value="GGC12976.1"/>
    <property type="molecule type" value="Genomic_DNA"/>
</dbReference>
<dbReference type="EMBL" id="WNKZ01000025">
    <property type="protein sequence ID" value="MTV53284.1"/>
    <property type="molecule type" value="Genomic_DNA"/>
</dbReference>
<evidence type="ECO:0000256" key="1">
    <source>
        <dbReference type="SAM" id="MobiDB-lite"/>
    </source>
</evidence>
<evidence type="ECO:0000313" key="3">
    <source>
        <dbReference type="EMBL" id="GGC12976.1"/>
    </source>
</evidence>
<dbReference type="AlphaFoldDB" id="A0A6I3SW37"/>
<keyword evidence="6" id="KW-1185">Reference proteome</keyword>
<evidence type="ECO:0000256" key="2">
    <source>
        <dbReference type="SAM" id="SignalP"/>
    </source>
</evidence>
<comment type="caution">
    <text evidence="4">The sequence shown here is derived from an EMBL/GenBank/DDBJ whole genome shotgun (WGS) entry which is preliminary data.</text>
</comment>
<reference evidence="3" key="1">
    <citation type="journal article" date="2014" name="Int. J. Syst. Evol. Microbiol.">
        <title>Complete genome of a new Firmicutes species belonging to the dominant human colonic microbiota ('Ruminococcus bicirculans') reveals two chromosomes and a selective capacity to utilize plant glucans.</title>
        <authorList>
            <consortium name="NISC Comparative Sequencing Program"/>
            <person name="Wegmann U."/>
            <person name="Louis P."/>
            <person name="Goesmann A."/>
            <person name="Henrissat B."/>
            <person name="Duncan S.H."/>
            <person name="Flint H.J."/>
        </authorList>
    </citation>
    <scope>NUCLEOTIDE SEQUENCE</scope>
    <source>
        <strain evidence="3">CGMCC 1.15931</strain>
    </source>
</reference>
<evidence type="ECO:0000313" key="4">
    <source>
        <dbReference type="EMBL" id="MTV53284.1"/>
    </source>
</evidence>
<feature type="region of interest" description="Disordered" evidence="1">
    <location>
        <begin position="30"/>
        <end position="49"/>
    </location>
</feature>
<organism evidence="4 5">
    <name type="scientific">Pseudoduganella buxea</name>
    <dbReference type="NCBI Taxonomy" id="1949069"/>
    <lineage>
        <taxon>Bacteria</taxon>
        <taxon>Pseudomonadati</taxon>
        <taxon>Pseudomonadota</taxon>
        <taxon>Betaproteobacteria</taxon>
        <taxon>Burkholderiales</taxon>
        <taxon>Oxalobacteraceae</taxon>
        <taxon>Telluria group</taxon>
        <taxon>Pseudoduganella</taxon>
    </lineage>
</organism>
<dbReference type="OrthoDB" id="9181422at2"/>
<name>A0A6I3SW37_9BURK</name>